<dbReference type="EMBL" id="SSOP01001141">
    <property type="protein sequence ID" value="KAB5587395.1"/>
    <property type="molecule type" value="Genomic_DNA"/>
</dbReference>
<dbReference type="Proteomes" id="UP000383932">
    <property type="component" value="Unassembled WGS sequence"/>
</dbReference>
<sequence>METLNLLAVGHEATAETSKLMQKQIATMATLLDQQKVNGLSLDNQTRNALIRGLSKNVSEQITPPLTQNLDKTIGSLSSSVDNSVAKNLARMKTSVSSTMNDSRKDMRKVKDEIRVDVGSQVVDEMEEHRSRTVDVVLAVLVHNGYLSERRTAALDVDPLDYRIGNRHAGLRGAVLGHLAWIN</sequence>
<name>A0A5N5Q649_9AGAM</name>
<keyword evidence="2" id="KW-1185">Reference proteome</keyword>
<gene>
    <name evidence="1" type="ORF">CTheo_9169</name>
</gene>
<proteinExistence type="predicted"/>
<dbReference type="AlphaFoldDB" id="A0A5N5Q649"/>
<protein>
    <submittedName>
        <fullName evidence="1">Uncharacterized protein</fullName>
    </submittedName>
</protein>
<evidence type="ECO:0000313" key="1">
    <source>
        <dbReference type="EMBL" id="KAB5587395.1"/>
    </source>
</evidence>
<comment type="caution">
    <text evidence="1">The sequence shown here is derived from an EMBL/GenBank/DDBJ whole genome shotgun (WGS) entry which is preliminary data.</text>
</comment>
<evidence type="ECO:0000313" key="2">
    <source>
        <dbReference type="Proteomes" id="UP000383932"/>
    </source>
</evidence>
<organism evidence="1 2">
    <name type="scientific">Ceratobasidium theobromae</name>
    <dbReference type="NCBI Taxonomy" id="1582974"/>
    <lineage>
        <taxon>Eukaryota</taxon>
        <taxon>Fungi</taxon>
        <taxon>Dikarya</taxon>
        <taxon>Basidiomycota</taxon>
        <taxon>Agaricomycotina</taxon>
        <taxon>Agaricomycetes</taxon>
        <taxon>Cantharellales</taxon>
        <taxon>Ceratobasidiaceae</taxon>
        <taxon>Ceratobasidium</taxon>
    </lineage>
</organism>
<reference evidence="1 2" key="1">
    <citation type="journal article" date="2019" name="Fungal Biol. Biotechnol.">
        <title>Draft genome sequence of fastidious pathogen Ceratobasidium theobromae, which causes vascular-streak dieback in Theobroma cacao.</title>
        <authorList>
            <person name="Ali S.S."/>
            <person name="Asman A."/>
            <person name="Shao J."/>
            <person name="Firmansyah A.P."/>
            <person name="Susilo A.W."/>
            <person name="Rosmana A."/>
            <person name="McMahon P."/>
            <person name="Junaid M."/>
            <person name="Guest D."/>
            <person name="Kheng T.Y."/>
            <person name="Meinhardt L.W."/>
            <person name="Bailey B.A."/>
        </authorList>
    </citation>
    <scope>NUCLEOTIDE SEQUENCE [LARGE SCALE GENOMIC DNA]</scope>
    <source>
        <strain evidence="1 2">CT2</strain>
    </source>
</reference>
<accession>A0A5N5Q649</accession>